<dbReference type="InterPro" id="IPR009057">
    <property type="entry name" value="Homeodomain-like_sf"/>
</dbReference>
<keyword evidence="1" id="KW-0175">Coiled coil</keyword>
<dbReference type="SUPFAM" id="SSF46689">
    <property type="entry name" value="Homeodomain-like"/>
    <property type="match status" value="1"/>
</dbReference>
<dbReference type="EMBL" id="JBHTIZ010000035">
    <property type="protein sequence ID" value="MFD0985110.1"/>
    <property type="molecule type" value="Genomic_DNA"/>
</dbReference>
<accession>A0ABW3J3U5</accession>
<sequence>MEHQQQEIYASREHKQSHYDKRLILKIVKEVEAGLPRKEANRIYGLGKSTLHGWMRDYGSSNYHQNIKRKSFSNLQKRTIVRAIEQGRVTIKEAKTAYNIKNENIIRSWIAQYKSEKVEICIENTSPMAKDKSSLKDLEKEVLEKALQEAELKIKALNTLIDVAEDQLKIDIRKKSGAKQS</sequence>
<proteinExistence type="predicted"/>
<evidence type="ECO:0000313" key="3">
    <source>
        <dbReference type="Proteomes" id="UP001597051"/>
    </source>
</evidence>
<protein>
    <submittedName>
        <fullName evidence="2">Transposase</fullName>
    </submittedName>
</protein>
<gene>
    <name evidence="2" type="ORF">ACFQ0S_11560</name>
</gene>
<dbReference type="InterPro" id="IPR036388">
    <property type="entry name" value="WH-like_DNA-bd_sf"/>
</dbReference>
<name>A0ABW3J3U5_9FLAO</name>
<dbReference type="SUPFAM" id="SSF48295">
    <property type="entry name" value="TrpR-like"/>
    <property type="match status" value="1"/>
</dbReference>
<keyword evidence="3" id="KW-1185">Reference proteome</keyword>
<dbReference type="RefSeq" id="WP_379758253.1">
    <property type="nucleotide sequence ID" value="NZ_JBHSYB010000055.1"/>
</dbReference>
<evidence type="ECO:0000313" key="2">
    <source>
        <dbReference type="EMBL" id="MFD0985110.1"/>
    </source>
</evidence>
<reference evidence="3" key="1">
    <citation type="journal article" date="2019" name="Int. J. Syst. Evol. Microbiol.">
        <title>The Global Catalogue of Microorganisms (GCM) 10K type strain sequencing project: providing services to taxonomists for standard genome sequencing and annotation.</title>
        <authorList>
            <consortium name="The Broad Institute Genomics Platform"/>
            <consortium name="The Broad Institute Genome Sequencing Center for Infectious Disease"/>
            <person name="Wu L."/>
            <person name="Ma J."/>
        </authorList>
    </citation>
    <scope>NUCLEOTIDE SEQUENCE [LARGE SCALE GENOMIC DNA]</scope>
    <source>
        <strain evidence="3">CECT 7649</strain>
    </source>
</reference>
<feature type="coiled-coil region" evidence="1">
    <location>
        <begin position="135"/>
        <end position="167"/>
    </location>
</feature>
<dbReference type="Proteomes" id="UP001597051">
    <property type="component" value="Unassembled WGS sequence"/>
</dbReference>
<comment type="caution">
    <text evidence="2">The sequence shown here is derived from an EMBL/GenBank/DDBJ whole genome shotgun (WGS) entry which is preliminary data.</text>
</comment>
<evidence type="ECO:0000256" key="1">
    <source>
        <dbReference type="SAM" id="Coils"/>
    </source>
</evidence>
<organism evidence="2 3">
    <name type="scientific">Flavobacterium myungsuense</name>
    <dbReference type="NCBI Taxonomy" id="651823"/>
    <lineage>
        <taxon>Bacteria</taxon>
        <taxon>Pseudomonadati</taxon>
        <taxon>Bacteroidota</taxon>
        <taxon>Flavobacteriia</taxon>
        <taxon>Flavobacteriales</taxon>
        <taxon>Flavobacteriaceae</taxon>
        <taxon>Flavobacterium</taxon>
    </lineage>
</organism>
<dbReference type="Gene3D" id="1.10.10.10">
    <property type="entry name" value="Winged helix-like DNA-binding domain superfamily/Winged helix DNA-binding domain"/>
    <property type="match status" value="1"/>
</dbReference>
<dbReference type="InterPro" id="IPR010921">
    <property type="entry name" value="Trp_repressor/repl_initiator"/>
</dbReference>